<evidence type="ECO:0000256" key="1">
    <source>
        <dbReference type="SAM" id="SignalP"/>
    </source>
</evidence>
<dbReference type="OrthoDB" id="273711at2"/>
<dbReference type="PANTHER" id="PTHR37833:SF1">
    <property type="entry name" value="SIGNAL PEPTIDE PROTEIN"/>
    <property type="match status" value="1"/>
</dbReference>
<protein>
    <recommendedName>
        <fullName evidence="4">DUF1573 domain-containing protein</fullName>
    </recommendedName>
</protein>
<gene>
    <name evidence="2" type="ORF">KOR42_16190</name>
</gene>
<comment type="caution">
    <text evidence="2">The sequence shown here is derived from an EMBL/GenBank/DDBJ whole genome shotgun (WGS) entry which is preliminary data.</text>
</comment>
<feature type="chain" id="PRO_5022698486" description="DUF1573 domain-containing protein" evidence="1">
    <location>
        <begin position="25"/>
        <end position="344"/>
    </location>
</feature>
<feature type="signal peptide" evidence="1">
    <location>
        <begin position="1"/>
        <end position="24"/>
    </location>
</feature>
<keyword evidence="1" id="KW-0732">Signal</keyword>
<dbReference type="Pfam" id="PF07610">
    <property type="entry name" value="DUF1573"/>
    <property type="match status" value="1"/>
</dbReference>
<proteinExistence type="predicted"/>
<accession>A0A5C5X653</accession>
<dbReference type="RefSeq" id="WP_146508500.1">
    <property type="nucleotide sequence ID" value="NZ_SIHI01000001.1"/>
</dbReference>
<evidence type="ECO:0000313" key="2">
    <source>
        <dbReference type="EMBL" id="TWT58248.1"/>
    </source>
</evidence>
<name>A0A5C5X653_9PLAN</name>
<organism evidence="2 3">
    <name type="scientific">Thalassoglobus neptunius</name>
    <dbReference type="NCBI Taxonomy" id="1938619"/>
    <lineage>
        <taxon>Bacteria</taxon>
        <taxon>Pseudomonadati</taxon>
        <taxon>Planctomycetota</taxon>
        <taxon>Planctomycetia</taxon>
        <taxon>Planctomycetales</taxon>
        <taxon>Planctomycetaceae</taxon>
        <taxon>Thalassoglobus</taxon>
    </lineage>
</organism>
<dbReference type="EMBL" id="SIHI01000001">
    <property type="protein sequence ID" value="TWT58248.1"/>
    <property type="molecule type" value="Genomic_DNA"/>
</dbReference>
<dbReference type="AlphaFoldDB" id="A0A5C5X653"/>
<dbReference type="PANTHER" id="PTHR37833">
    <property type="entry name" value="LIPOPROTEIN-RELATED"/>
    <property type="match status" value="1"/>
</dbReference>
<evidence type="ECO:0008006" key="4">
    <source>
        <dbReference type="Google" id="ProtNLM"/>
    </source>
</evidence>
<keyword evidence="3" id="KW-1185">Reference proteome</keyword>
<reference evidence="2 3" key="1">
    <citation type="submission" date="2019-02" db="EMBL/GenBank/DDBJ databases">
        <title>Deep-cultivation of Planctomycetes and their phenomic and genomic characterization uncovers novel biology.</title>
        <authorList>
            <person name="Wiegand S."/>
            <person name="Jogler M."/>
            <person name="Boedeker C."/>
            <person name="Pinto D."/>
            <person name="Vollmers J."/>
            <person name="Rivas-Marin E."/>
            <person name="Kohn T."/>
            <person name="Peeters S.H."/>
            <person name="Heuer A."/>
            <person name="Rast P."/>
            <person name="Oberbeckmann S."/>
            <person name="Bunk B."/>
            <person name="Jeske O."/>
            <person name="Meyerdierks A."/>
            <person name="Storesund J.E."/>
            <person name="Kallscheuer N."/>
            <person name="Luecker S."/>
            <person name="Lage O.M."/>
            <person name="Pohl T."/>
            <person name="Merkel B.J."/>
            <person name="Hornburger P."/>
            <person name="Mueller R.-W."/>
            <person name="Bruemmer F."/>
            <person name="Labrenz M."/>
            <person name="Spormann A.M."/>
            <person name="Op Den Camp H."/>
            <person name="Overmann J."/>
            <person name="Amann R."/>
            <person name="Jetten M.S.M."/>
            <person name="Mascher T."/>
            <person name="Medema M.H."/>
            <person name="Devos D.P."/>
            <person name="Kaster A.-K."/>
            <person name="Ovreas L."/>
            <person name="Rohde M."/>
            <person name="Galperin M.Y."/>
            <person name="Jogler C."/>
        </authorList>
    </citation>
    <scope>NUCLEOTIDE SEQUENCE [LARGE SCALE GENOMIC DNA]</scope>
    <source>
        <strain evidence="2 3">KOR42</strain>
    </source>
</reference>
<evidence type="ECO:0000313" key="3">
    <source>
        <dbReference type="Proteomes" id="UP000317243"/>
    </source>
</evidence>
<sequence precursor="true">MNRNLLIVALVGLISSTLTSPIFAQSGRELNWAEKMLSDLKVDFGTVARGAETRHIIEVTNLYEEDVYIVDVGTTCGCTAAKPNKSLLKTRDVAEIDVEMDTVKFMHRKDSNVDITLEFRGAKGTASKTVRVPITAYIRSDVVLTPGNADFGAVDYQLGAERKVKVAYAGRSDWAIKDVKVDDENLKVQLNETVRSGGRVEYELTIQLDKSAPLGDFQDRILLITDDKSSPEVPLLVSGRVSPDIEIVPSHFDLGSLTPGQTKPFNVVVKGRRPFVIESIECDGHPDCFEIKPVTDTPKTVHVVPFRVKVPDEPGNFAETFTVNVVGRELPLTFEADGVIQSGS</sequence>
<dbReference type="InterPro" id="IPR013783">
    <property type="entry name" value="Ig-like_fold"/>
</dbReference>
<dbReference type="Proteomes" id="UP000317243">
    <property type="component" value="Unassembled WGS sequence"/>
</dbReference>
<dbReference type="Gene3D" id="2.60.40.10">
    <property type="entry name" value="Immunoglobulins"/>
    <property type="match status" value="2"/>
</dbReference>
<dbReference type="InterPro" id="IPR011467">
    <property type="entry name" value="DUF1573"/>
</dbReference>